<evidence type="ECO:0000313" key="16">
    <source>
        <dbReference type="Proteomes" id="UP000646827"/>
    </source>
</evidence>
<evidence type="ECO:0000256" key="6">
    <source>
        <dbReference type="ARBA" id="ARBA00023043"/>
    </source>
</evidence>
<feature type="repeat" description="ANK" evidence="11">
    <location>
        <begin position="230"/>
        <end position="262"/>
    </location>
</feature>
<feature type="compositionally biased region" description="Basic residues" evidence="13">
    <location>
        <begin position="635"/>
        <end position="646"/>
    </location>
</feature>
<feature type="region of interest" description="Disordered" evidence="13">
    <location>
        <begin position="1"/>
        <end position="48"/>
    </location>
</feature>
<name>A0A8H7S8W8_9FUNG</name>
<feature type="repeat" description="ANK" evidence="11">
    <location>
        <begin position="96"/>
        <end position="128"/>
    </location>
</feature>
<evidence type="ECO:0000256" key="9">
    <source>
        <dbReference type="ARBA" id="ARBA00023288"/>
    </source>
</evidence>
<feature type="transmembrane region" description="Helical" evidence="12">
    <location>
        <begin position="376"/>
        <end position="398"/>
    </location>
</feature>
<evidence type="ECO:0000313" key="15">
    <source>
        <dbReference type="EMBL" id="KAG2224942.1"/>
    </source>
</evidence>
<keyword evidence="6 11" id="KW-0040">ANK repeat</keyword>
<evidence type="ECO:0000256" key="5">
    <source>
        <dbReference type="ARBA" id="ARBA00022989"/>
    </source>
</evidence>
<dbReference type="Gene3D" id="1.25.40.20">
    <property type="entry name" value="Ankyrin repeat-containing domain"/>
    <property type="match status" value="1"/>
</dbReference>
<dbReference type="Pfam" id="PF01529">
    <property type="entry name" value="DHHC"/>
    <property type="match status" value="1"/>
</dbReference>
<feature type="transmembrane region" description="Helical" evidence="12">
    <location>
        <begin position="339"/>
        <end position="364"/>
    </location>
</feature>
<evidence type="ECO:0000256" key="1">
    <source>
        <dbReference type="ARBA" id="ARBA00004141"/>
    </source>
</evidence>
<gene>
    <name evidence="15" type="ORF">INT45_010891</name>
</gene>
<dbReference type="PANTHER" id="PTHR24161:SF85">
    <property type="entry name" value="PALMITOYLTRANSFERASE HIP14"/>
    <property type="match status" value="1"/>
</dbReference>
<protein>
    <recommendedName>
        <fullName evidence="12">Palmitoyltransferase</fullName>
        <ecNumber evidence="12">2.3.1.225</ecNumber>
    </recommendedName>
</protein>
<dbReference type="PROSITE" id="PS50216">
    <property type="entry name" value="DHHC"/>
    <property type="match status" value="1"/>
</dbReference>
<evidence type="ECO:0000256" key="4">
    <source>
        <dbReference type="ARBA" id="ARBA00022737"/>
    </source>
</evidence>
<comment type="caution">
    <text evidence="15">The sequence shown here is derived from an EMBL/GenBank/DDBJ whole genome shotgun (WGS) entry which is preliminary data.</text>
</comment>
<feature type="region of interest" description="Disordered" evidence="13">
    <location>
        <begin position="616"/>
        <end position="646"/>
    </location>
</feature>
<evidence type="ECO:0000256" key="8">
    <source>
        <dbReference type="ARBA" id="ARBA00023139"/>
    </source>
</evidence>
<keyword evidence="12" id="KW-0808">Transferase</keyword>
<keyword evidence="9" id="KW-0449">Lipoprotein</keyword>
<dbReference type="EMBL" id="JAEPRB010000035">
    <property type="protein sequence ID" value="KAG2224942.1"/>
    <property type="molecule type" value="Genomic_DNA"/>
</dbReference>
<evidence type="ECO:0000256" key="7">
    <source>
        <dbReference type="ARBA" id="ARBA00023136"/>
    </source>
</evidence>
<dbReference type="SMART" id="SM00248">
    <property type="entry name" value="ANK"/>
    <property type="match status" value="6"/>
</dbReference>
<feature type="repeat" description="ANK" evidence="11">
    <location>
        <begin position="197"/>
        <end position="229"/>
    </location>
</feature>
<feature type="transmembrane region" description="Helical" evidence="12">
    <location>
        <begin position="506"/>
        <end position="527"/>
    </location>
</feature>
<feature type="repeat" description="ANK" evidence="11">
    <location>
        <begin position="163"/>
        <end position="195"/>
    </location>
</feature>
<dbReference type="InterPro" id="IPR002110">
    <property type="entry name" value="Ankyrin_rpt"/>
</dbReference>
<feature type="compositionally biased region" description="Basic and acidic residues" evidence="13">
    <location>
        <begin position="1"/>
        <end position="27"/>
    </location>
</feature>
<dbReference type="EC" id="2.3.1.225" evidence="12"/>
<keyword evidence="4" id="KW-0677">Repeat</keyword>
<dbReference type="Pfam" id="PF13637">
    <property type="entry name" value="Ank_4"/>
    <property type="match status" value="1"/>
</dbReference>
<comment type="catalytic activity">
    <reaction evidence="10 12">
        <text>L-cysteinyl-[protein] + hexadecanoyl-CoA = S-hexadecanoyl-L-cysteinyl-[protein] + CoA</text>
        <dbReference type="Rhea" id="RHEA:36683"/>
        <dbReference type="Rhea" id="RHEA-COMP:10131"/>
        <dbReference type="Rhea" id="RHEA-COMP:11032"/>
        <dbReference type="ChEBI" id="CHEBI:29950"/>
        <dbReference type="ChEBI" id="CHEBI:57287"/>
        <dbReference type="ChEBI" id="CHEBI:57379"/>
        <dbReference type="ChEBI" id="CHEBI:74151"/>
        <dbReference type="EC" id="2.3.1.225"/>
    </reaction>
</comment>
<evidence type="ECO:0000256" key="10">
    <source>
        <dbReference type="ARBA" id="ARBA00048048"/>
    </source>
</evidence>
<evidence type="ECO:0000256" key="12">
    <source>
        <dbReference type="RuleBase" id="RU079119"/>
    </source>
</evidence>
<dbReference type="Pfam" id="PF12796">
    <property type="entry name" value="Ank_2"/>
    <property type="match status" value="2"/>
</dbReference>
<comment type="domain">
    <text evidence="12">The DHHC domain is required for palmitoyltransferase activity.</text>
</comment>
<keyword evidence="3 12" id="KW-0812">Transmembrane</keyword>
<keyword evidence="7 12" id="KW-0472">Membrane</keyword>
<feature type="transmembrane region" description="Helical" evidence="12">
    <location>
        <begin position="404"/>
        <end position="426"/>
    </location>
</feature>
<proteinExistence type="inferred from homology"/>
<dbReference type="SUPFAM" id="SSF48403">
    <property type="entry name" value="Ankyrin repeat"/>
    <property type="match status" value="1"/>
</dbReference>
<dbReference type="GO" id="GO:0016020">
    <property type="term" value="C:membrane"/>
    <property type="evidence" value="ECO:0007669"/>
    <property type="project" value="UniProtKB-SubCell"/>
</dbReference>
<dbReference type="Proteomes" id="UP000646827">
    <property type="component" value="Unassembled WGS sequence"/>
</dbReference>
<feature type="repeat" description="ANK" evidence="11">
    <location>
        <begin position="130"/>
        <end position="162"/>
    </location>
</feature>
<dbReference type="InterPro" id="IPR036770">
    <property type="entry name" value="Ankyrin_rpt-contain_sf"/>
</dbReference>
<evidence type="ECO:0000256" key="13">
    <source>
        <dbReference type="SAM" id="MobiDB-lite"/>
    </source>
</evidence>
<evidence type="ECO:0000256" key="11">
    <source>
        <dbReference type="PROSITE-ProRule" id="PRU00023"/>
    </source>
</evidence>
<dbReference type="PROSITE" id="PS50297">
    <property type="entry name" value="ANK_REP_REGION"/>
    <property type="match status" value="5"/>
</dbReference>
<keyword evidence="16" id="KW-1185">Reference proteome</keyword>
<organism evidence="15 16">
    <name type="scientific">Circinella minor</name>
    <dbReference type="NCBI Taxonomy" id="1195481"/>
    <lineage>
        <taxon>Eukaryota</taxon>
        <taxon>Fungi</taxon>
        <taxon>Fungi incertae sedis</taxon>
        <taxon>Mucoromycota</taxon>
        <taxon>Mucoromycotina</taxon>
        <taxon>Mucoromycetes</taxon>
        <taxon>Mucorales</taxon>
        <taxon>Lichtheimiaceae</taxon>
        <taxon>Circinella</taxon>
    </lineage>
</organism>
<dbReference type="PROSITE" id="PS50088">
    <property type="entry name" value="ANK_REPEAT"/>
    <property type="match status" value="5"/>
</dbReference>
<comment type="subcellular location">
    <subcellularLocation>
        <location evidence="1">Membrane</location>
        <topology evidence="1">Multi-pass membrane protein</topology>
    </subcellularLocation>
</comment>
<feature type="compositionally biased region" description="Polar residues" evidence="13">
    <location>
        <begin position="28"/>
        <end position="48"/>
    </location>
</feature>
<feature type="domain" description="Palmitoyltransferase DHHC" evidence="14">
    <location>
        <begin position="457"/>
        <end position="593"/>
    </location>
</feature>
<reference evidence="15 16" key="1">
    <citation type="submission" date="2020-12" db="EMBL/GenBank/DDBJ databases">
        <title>Metabolic potential, ecology and presence of endohyphal bacteria is reflected in genomic diversity of Mucoromycotina.</title>
        <authorList>
            <person name="Muszewska A."/>
            <person name="Okrasinska A."/>
            <person name="Steczkiewicz K."/>
            <person name="Drgas O."/>
            <person name="Orlowska M."/>
            <person name="Perlinska-Lenart U."/>
            <person name="Aleksandrzak-Piekarczyk T."/>
            <person name="Szatraj K."/>
            <person name="Zielenkiewicz U."/>
            <person name="Pilsyk S."/>
            <person name="Malc E."/>
            <person name="Mieczkowski P."/>
            <person name="Kruszewska J.S."/>
            <person name="Biernat P."/>
            <person name="Pawlowska J."/>
        </authorList>
    </citation>
    <scope>NUCLEOTIDE SEQUENCE [LARGE SCALE GENOMIC DNA]</scope>
    <source>
        <strain evidence="15 16">CBS 142.35</strain>
    </source>
</reference>
<dbReference type="GO" id="GO:0019706">
    <property type="term" value="F:protein-cysteine S-palmitoyltransferase activity"/>
    <property type="evidence" value="ECO:0007669"/>
    <property type="project" value="UniProtKB-EC"/>
</dbReference>
<dbReference type="AlphaFoldDB" id="A0A8H7S8W8"/>
<keyword evidence="5 12" id="KW-1133">Transmembrane helix</keyword>
<evidence type="ECO:0000256" key="3">
    <source>
        <dbReference type="ARBA" id="ARBA00022692"/>
    </source>
</evidence>
<dbReference type="InterPro" id="IPR001594">
    <property type="entry name" value="Palmitoyltrfase_DHHC"/>
</dbReference>
<evidence type="ECO:0000259" key="14">
    <source>
        <dbReference type="Pfam" id="PF01529"/>
    </source>
</evidence>
<evidence type="ECO:0000256" key="2">
    <source>
        <dbReference type="ARBA" id="ARBA00010104"/>
    </source>
</evidence>
<dbReference type="PANTHER" id="PTHR24161">
    <property type="entry name" value="ANK_REP_REGION DOMAIN-CONTAINING PROTEIN-RELATED"/>
    <property type="match status" value="1"/>
</dbReference>
<keyword evidence="12" id="KW-0012">Acyltransferase</keyword>
<keyword evidence="8" id="KW-0564">Palmitate</keyword>
<sequence>MSEADAEQHREDKRPLLSEQPQEEKDNNNVSQFPSTNKSSTAQPVTGVSGDQATAQLTNDSSEAMTIFEAAQRGSFHGIQYLLENNKATVNDVDSQGVTALHYASLNNHDICVKYLIDRGAVVDQPGGDLQATALHWATRNGKLYTVHRLIKEGANPSLKDGQGFNALHLAVHSSHAVLVMYLLYLGMDVDAADNVGGHTPLMWAAYQGEALTTDLLLRFGANVSAVDNSKLTPLHWAVVRGNKMCVRKMFEYGADVNAKDQSGKSVMDFVHEKKLERVWNRAVLEFDVMAEGNPTMQSRVGRYPGSKGRPMSKRTINTIVYFLPFITLGSALKTFSLLPWYVGLPFALLQFVAMHVSIIKYLIPAPSHDALWKTPYFSCIFQASAFWVIVTWLRVIVMGTSHMLLANLIFITSFVVAMVAFYRAVVADPGFIENKLSREVQQSNVFELAEEQKLDIRHFCMTCLAKKPLRSKHCKVCNRCVARFDHHCPWIFNCIGVQNHRPFMIFVYNMVIAIVSFLALVVEYYATQASSTLGEKSPTCFLGETVCGYFAYDSWTMALTFWVSLQLSWSVCLLCVQTYQIAVATTTNESANAHRYSYMNQNDSSMMTQMAVGGGVAGSDGPSAAGEGEGGEHHHSHGHGHAHGSGHSHSGFCPCLQLFAGARALHKQRSRRPGISRGNVFDQGCWTNCIEFWSDGQDGKFNWFEIYDTHQINNPQKALPQPQLSMDV</sequence>
<comment type="similarity">
    <text evidence="2">Belongs to the DHHC palmitoyltransferase family. AKR/ZDHHC17 subfamily.</text>
</comment>
<feature type="transmembrane region" description="Helical" evidence="12">
    <location>
        <begin position="316"/>
        <end position="333"/>
    </location>
</feature>
<accession>A0A8H7S8W8</accession>
<dbReference type="OrthoDB" id="6781668at2759"/>